<evidence type="ECO:0000256" key="2">
    <source>
        <dbReference type="ARBA" id="ARBA00009025"/>
    </source>
</evidence>
<comment type="similarity">
    <text evidence="2">Belongs to the complex I subunit 4 family.</text>
</comment>
<feature type="transmembrane region" description="Helical" evidence="7">
    <location>
        <begin position="374"/>
        <end position="391"/>
    </location>
</feature>
<evidence type="ECO:0000313" key="9">
    <source>
        <dbReference type="EMBL" id="TBT94356.1"/>
    </source>
</evidence>
<feature type="transmembrane region" description="Helical" evidence="7">
    <location>
        <begin position="247"/>
        <end position="270"/>
    </location>
</feature>
<gene>
    <name evidence="9" type="ORF">ET996_10960</name>
</gene>
<dbReference type="PANTHER" id="PTHR43507">
    <property type="entry name" value="NADH-UBIQUINONE OXIDOREDUCTASE CHAIN 4"/>
    <property type="match status" value="1"/>
</dbReference>
<feature type="transmembrane region" description="Helical" evidence="7">
    <location>
        <begin position="166"/>
        <end position="187"/>
    </location>
</feature>
<organism evidence="9 10">
    <name type="scientific">Propioniciclava tarda</name>
    <dbReference type="NCBI Taxonomy" id="433330"/>
    <lineage>
        <taxon>Bacteria</taxon>
        <taxon>Bacillati</taxon>
        <taxon>Actinomycetota</taxon>
        <taxon>Actinomycetes</taxon>
        <taxon>Propionibacteriales</taxon>
        <taxon>Propionibacteriaceae</taxon>
        <taxon>Propioniciclava</taxon>
    </lineage>
</organism>
<dbReference type="Pfam" id="PF00361">
    <property type="entry name" value="Proton_antipo_M"/>
    <property type="match status" value="1"/>
</dbReference>
<dbReference type="GO" id="GO:0048039">
    <property type="term" value="F:ubiquinone binding"/>
    <property type="evidence" value="ECO:0007669"/>
    <property type="project" value="TreeGrafter"/>
</dbReference>
<evidence type="ECO:0000313" key="10">
    <source>
        <dbReference type="Proteomes" id="UP000291933"/>
    </source>
</evidence>
<evidence type="ECO:0000259" key="8">
    <source>
        <dbReference type="Pfam" id="PF00361"/>
    </source>
</evidence>
<feature type="transmembrane region" description="Helical" evidence="7">
    <location>
        <begin position="108"/>
        <end position="128"/>
    </location>
</feature>
<feature type="domain" description="NADH:quinone oxidoreductase/Mrp antiporter transmembrane" evidence="8">
    <location>
        <begin position="130"/>
        <end position="420"/>
    </location>
</feature>
<dbReference type="InterPro" id="IPR001750">
    <property type="entry name" value="ND/Mrp_TM"/>
</dbReference>
<feature type="transmembrane region" description="Helical" evidence="7">
    <location>
        <begin position="134"/>
        <end position="154"/>
    </location>
</feature>
<dbReference type="GO" id="GO:0012505">
    <property type="term" value="C:endomembrane system"/>
    <property type="evidence" value="ECO:0007669"/>
    <property type="project" value="UniProtKB-SubCell"/>
</dbReference>
<reference evidence="9 10" key="1">
    <citation type="submission" date="2019-01" db="EMBL/GenBank/DDBJ databases">
        <title>Lactibacter flavus gen. nov., sp. nov., a novel bacterium of the family Propionibacteriaceae isolated from raw milk and dairy products.</title>
        <authorList>
            <person name="Huptas C."/>
            <person name="Wenning M."/>
            <person name="Breitenwieser F."/>
            <person name="Doll E."/>
            <person name="Von Neubeck M."/>
            <person name="Busse H.-J."/>
            <person name="Scherer S."/>
        </authorList>
    </citation>
    <scope>NUCLEOTIDE SEQUENCE [LARGE SCALE GENOMIC DNA]</scope>
    <source>
        <strain evidence="9 10">DSM 22130</strain>
    </source>
</reference>
<dbReference type="InterPro" id="IPR010227">
    <property type="entry name" value="NADH_Q_OxRdtase_chainM/4"/>
</dbReference>
<feature type="transmembrane region" description="Helical" evidence="7">
    <location>
        <begin position="213"/>
        <end position="235"/>
    </location>
</feature>
<evidence type="ECO:0000256" key="4">
    <source>
        <dbReference type="ARBA" id="ARBA00022989"/>
    </source>
</evidence>
<feature type="transmembrane region" description="Helical" evidence="7">
    <location>
        <begin position="31"/>
        <end position="51"/>
    </location>
</feature>
<dbReference type="RefSeq" id="WP_131172599.1">
    <property type="nucleotide sequence ID" value="NZ_FXTL01000014.1"/>
</dbReference>
<dbReference type="PRINTS" id="PR01437">
    <property type="entry name" value="NUOXDRDTASE4"/>
</dbReference>
<dbReference type="GO" id="GO:0042773">
    <property type="term" value="P:ATP synthesis coupled electron transport"/>
    <property type="evidence" value="ECO:0007669"/>
    <property type="project" value="InterPro"/>
</dbReference>
<evidence type="ECO:0000256" key="7">
    <source>
        <dbReference type="SAM" id="Phobius"/>
    </source>
</evidence>
<dbReference type="NCBIfam" id="TIGR01972">
    <property type="entry name" value="NDH_I_M"/>
    <property type="match status" value="1"/>
</dbReference>
<feature type="transmembrane region" description="Helical" evidence="7">
    <location>
        <begin position="452"/>
        <end position="473"/>
    </location>
</feature>
<evidence type="ECO:0000256" key="1">
    <source>
        <dbReference type="ARBA" id="ARBA00004127"/>
    </source>
</evidence>
<dbReference type="InterPro" id="IPR003918">
    <property type="entry name" value="NADH_UbQ_OxRdtase"/>
</dbReference>
<feature type="transmembrane region" description="Helical" evidence="7">
    <location>
        <begin position="276"/>
        <end position="298"/>
    </location>
</feature>
<dbReference type="GO" id="GO:0015990">
    <property type="term" value="P:electron transport coupled proton transport"/>
    <property type="evidence" value="ECO:0007669"/>
    <property type="project" value="TreeGrafter"/>
</dbReference>
<protein>
    <submittedName>
        <fullName evidence="9">NADH-quinone oxidoreductase subunit M</fullName>
        <ecNumber evidence="9">1.6.5.11</ecNumber>
    </submittedName>
</protein>
<feature type="transmembrane region" description="Helical" evidence="7">
    <location>
        <begin position="411"/>
        <end position="431"/>
    </location>
</feature>
<feature type="transmembrane region" description="Helical" evidence="7">
    <location>
        <begin position="336"/>
        <end position="354"/>
    </location>
</feature>
<comment type="caution">
    <text evidence="9">The sequence shown here is derived from an EMBL/GenBank/DDBJ whole genome shotgun (WGS) entry which is preliminary data.</text>
</comment>
<evidence type="ECO:0000256" key="5">
    <source>
        <dbReference type="ARBA" id="ARBA00023136"/>
    </source>
</evidence>
<proteinExistence type="inferred from homology"/>
<dbReference type="OrthoDB" id="9768329at2"/>
<keyword evidence="9" id="KW-0560">Oxidoreductase</keyword>
<keyword evidence="5 7" id="KW-0472">Membrane</keyword>
<dbReference type="GO" id="GO:0003954">
    <property type="term" value="F:NADH dehydrogenase activity"/>
    <property type="evidence" value="ECO:0007669"/>
    <property type="project" value="TreeGrafter"/>
</dbReference>
<sequence length="505" mass="53648">MTFPWLTILGLLPIAGGLALFLPVKGAGRWLGMFFALLTALLGFTVAGVYSASGAAALDVKASWITSIGTYWALGADGMGLAMVLMTVVLTPLVLLAEWKLPLEGGKWSPEAFVALVLILEGLSIFVFTANDVLLFYLFFEATLVPMYFLIVGFGGARRSYAALKFLLFSLAGGLIMLASVIGLYAVSAKSGAPSYLISDLAKLDFNNDLGRLLMIGFLIAFVIKAPMVPVHTWLPDAAEHSTPGTATMLVGILDKIGTFGMIKFCLGIFPDASRWVAPVMLVLALISILYGALGAIGSRNLMRLVAYTSVSHFGFMVLGIYAFTTQSISGTVFYMLNHGFSTAALFLVVGYLIKRSGTADIAAFGGVQKYVPVFSGVFLLAWLSALGLPGLSSFVSEFMVLAGTFAREPWYAAIAAVGVILSAVYSLRAYRAVMTGPVSDTAASEFRGRDLNLLEKAVMVPILGVLLFLGFYPQPAVKLVEPTATAAMQRLAVADPAPVVEGVK</sequence>
<evidence type="ECO:0000256" key="3">
    <source>
        <dbReference type="ARBA" id="ARBA00022692"/>
    </source>
</evidence>
<dbReference type="EC" id="1.6.5.11" evidence="9"/>
<accession>A0A4Q9KIX2</accession>
<dbReference type="PANTHER" id="PTHR43507:SF1">
    <property type="entry name" value="NADH-UBIQUINONE OXIDOREDUCTASE CHAIN 4"/>
    <property type="match status" value="1"/>
</dbReference>
<dbReference type="GO" id="GO:0016020">
    <property type="term" value="C:membrane"/>
    <property type="evidence" value="ECO:0007669"/>
    <property type="project" value="UniProtKB-SubCell"/>
</dbReference>
<dbReference type="GO" id="GO:0008137">
    <property type="term" value="F:NADH dehydrogenase (ubiquinone) activity"/>
    <property type="evidence" value="ECO:0007669"/>
    <property type="project" value="InterPro"/>
</dbReference>
<dbReference type="AlphaFoldDB" id="A0A4Q9KIX2"/>
<feature type="transmembrane region" description="Helical" evidence="7">
    <location>
        <begin position="71"/>
        <end position="96"/>
    </location>
</feature>
<keyword evidence="4 7" id="KW-1133">Transmembrane helix</keyword>
<comment type="subcellular location">
    <subcellularLocation>
        <location evidence="1">Endomembrane system</location>
        <topology evidence="1">Multi-pass membrane protein</topology>
    </subcellularLocation>
    <subcellularLocation>
        <location evidence="6">Membrane</location>
        <topology evidence="6">Multi-pass membrane protein</topology>
    </subcellularLocation>
</comment>
<dbReference type="NCBIfam" id="NF004500">
    <property type="entry name" value="PRK05846.1-4"/>
    <property type="match status" value="1"/>
</dbReference>
<keyword evidence="10" id="KW-1185">Reference proteome</keyword>
<dbReference type="EMBL" id="SDMR01000014">
    <property type="protein sequence ID" value="TBT94356.1"/>
    <property type="molecule type" value="Genomic_DNA"/>
</dbReference>
<name>A0A4Q9KIX2_PROTD</name>
<feature type="transmembrane region" description="Helical" evidence="7">
    <location>
        <begin position="305"/>
        <end position="324"/>
    </location>
</feature>
<keyword evidence="3 6" id="KW-0812">Transmembrane</keyword>
<evidence type="ECO:0000256" key="6">
    <source>
        <dbReference type="RuleBase" id="RU000320"/>
    </source>
</evidence>
<dbReference type="Proteomes" id="UP000291933">
    <property type="component" value="Unassembled WGS sequence"/>
</dbReference>
<feature type="transmembrane region" description="Helical" evidence="7">
    <location>
        <begin position="6"/>
        <end position="24"/>
    </location>
</feature>